<dbReference type="Proteomes" id="UP000191285">
    <property type="component" value="Unassembled WGS sequence"/>
</dbReference>
<keyword evidence="10" id="KW-1185">Reference proteome</keyword>
<keyword evidence="2" id="KW-0479">Metal-binding</keyword>
<dbReference type="SMART" id="SM00906">
    <property type="entry name" value="Fungal_trans"/>
    <property type="match status" value="1"/>
</dbReference>
<dbReference type="InterPro" id="IPR007219">
    <property type="entry name" value="XnlR_reg_dom"/>
</dbReference>
<dbReference type="GO" id="GO:0006351">
    <property type="term" value="P:DNA-templated transcription"/>
    <property type="evidence" value="ECO:0007669"/>
    <property type="project" value="InterPro"/>
</dbReference>
<feature type="region of interest" description="Disordered" evidence="7">
    <location>
        <begin position="84"/>
        <end position="104"/>
    </location>
</feature>
<keyword evidence="6" id="KW-0539">Nucleus</keyword>
<dbReference type="AlphaFoldDB" id="A0A1V6TUL3"/>
<gene>
    <name evidence="9" type="ORF">PENSTE_c002G01306</name>
</gene>
<dbReference type="STRING" id="303698.A0A1V6TUL3"/>
<dbReference type="GO" id="GO:0008270">
    <property type="term" value="F:zinc ion binding"/>
    <property type="evidence" value="ECO:0007669"/>
    <property type="project" value="InterPro"/>
</dbReference>
<evidence type="ECO:0000313" key="10">
    <source>
        <dbReference type="Proteomes" id="UP000191285"/>
    </source>
</evidence>
<dbReference type="CDD" id="cd12148">
    <property type="entry name" value="fungal_TF_MHR"/>
    <property type="match status" value="1"/>
</dbReference>
<dbReference type="InterPro" id="IPR050613">
    <property type="entry name" value="Sec_Metabolite_Reg"/>
</dbReference>
<sequence length="572" mass="64913">MARSNAPRKEAETTETISNKRSCRRCNEKKVKCNRRSPCNHCIKVKETCIFPDEKRAPRQLNRPPVSELLARLKELEAEVDELRSKESDALSSTKSSPKPHEVPEKLEFNAFSLPGQSYNINNGWSSSEFRHQYLQPEHIEKLWTLHKENVAPLIAILHIPSTQNIINDALKGVELDAVHEALVLAICFSAIVSMTPTQCQTITGQDHDTARRIHEIAFERTLGSADFLKPKNILIIQAAVLFLLCSRAGGNTRLVWARAAVIIRLAQSLQIHKDGEELNLSPFETEIRRRLWWYICILDMLSSEDQAMDTQIRPGMFNTKYPSNVNGDDLYPDMLAVPLAKEMFTDITHCIMSSKVLNEIYWSQKPPNESLRTSSLDQADAVTSVGKSLHDEYLSYYDLDVPLQWISATIIRLQLSRAWLLSQIPSEPLPGSNEPQNDTAFETAVESINFSYLLQTNVVTAQWSWLCKSYKQWQIMAYLLAELSNRPLSAETDHAWEVVTKMLLQWQQNAQHHTAFEKPFTELVERAAAVRAAKLAVQPIPQDEPAQDSGDDPFGISELELSIDWLREAGI</sequence>
<dbReference type="PANTHER" id="PTHR31001:SF50">
    <property type="entry name" value="ZN(II)2CYS6 TRANSCRIPTION FACTOR (EUROFUNG)"/>
    <property type="match status" value="1"/>
</dbReference>
<dbReference type="Pfam" id="PF00172">
    <property type="entry name" value="Zn_clus"/>
    <property type="match status" value="1"/>
</dbReference>
<dbReference type="InterPro" id="IPR001138">
    <property type="entry name" value="Zn2Cys6_DnaBD"/>
</dbReference>
<keyword evidence="5" id="KW-0804">Transcription</keyword>
<dbReference type="PROSITE" id="PS50048">
    <property type="entry name" value="ZN2_CY6_FUNGAL_2"/>
    <property type="match status" value="1"/>
</dbReference>
<feature type="domain" description="Zn(2)-C6 fungal-type" evidence="8">
    <location>
        <begin position="22"/>
        <end position="51"/>
    </location>
</feature>
<protein>
    <recommendedName>
        <fullName evidence="8">Zn(2)-C6 fungal-type domain-containing protein</fullName>
    </recommendedName>
</protein>
<evidence type="ECO:0000256" key="2">
    <source>
        <dbReference type="ARBA" id="ARBA00022723"/>
    </source>
</evidence>
<evidence type="ECO:0000256" key="3">
    <source>
        <dbReference type="ARBA" id="ARBA00023015"/>
    </source>
</evidence>
<comment type="caution">
    <text evidence="9">The sequence shown here is derived from an EMBL/GenBank/DDBJ whole genome shotgun (WGS) entry which is preliminary data.</text>
</comment>
<dbReference type="SMART" id="SM00066">
    <property type="entry name" value="GAL4"/>
    <property type="match status" value="1"/>
</dbReference>
<organism evidence="9 10">
    <name type="scientific">Penicillium steckii</name>
    <dbReference type="NCBI Taxonomy" id="303698"/>
    <lineage>
        <taxon>Eukaryota</taxon>
        <taxon>Fungi</taxon>
        <taxon>Dikarya</taxon>
        <taxon>Ascomycota</taxon>
        <taxon>Pezizomycotina</taxon>
        <taxon>Eurotiomycetes</taxon>
        <taxon>Eurotiomycetidae</taxon>
        <taxon>Eurotiales</taxon>
        <taxon>Aspergillaceae</taxon>
        <taxon>Penicillium</taxon>
    </lineage>
</organism>
<dbReference type="GO" id="GO:0000981">
    <property type="term" value="F:DNA-binding transcription factor activity, RNA polymerase II-specific"/>
    <property type="evidence" value="ECO:0007669"/>
    <property type="project" value="InterPro"/>
</dbReference>
<dbReference type="InterPro" id="IPR036864">
    <property type="entry name" value="Zn2-C6_fun-type_DNA-bd_sf"/>
</dbReference>
<evidence type="ECO:0000256" key="1">
    <source>
        <dbReference type="ARBA" id="ARBA00004123"/>
    </source>
</evidence>
<accession>A0A1V6TUL3</accession>
<dbReference type="GO" id="GO:0003677">
    <property type="term" value="F:DNA binding"/>
    <property type="evidence" value="ECO:0007669"/>
    <property type="project" value="UniProtKB-KW"/>
</dbReference>
<dbReference type="OrthoDB" id="435881at2759"/>
<dbReference type="Pfam" id="PF04082">
    <property type="entry name" value="Fungal_trans"/>
    <property type="match status" value="1"/>
</dbReference>
<evidence type="ECO:0000256" key="5">
    <source>
        <dbReference type="ARBA" id="ARBA00023163"/>
    </source>
</evidence>
<name>A0A1V6TUL3_9EURO</name>
<dbReference type="PANTHER" id="PTHR31001">
    <property type="entry name" value="UNCHARACTERIZED TRANSCRIPTIONAL REGULATORY PROTEIN"/>
    <property type="match status" value="1"/>
</dbReference>
<reference evidence="10" key="1">
    <citation type="journal article" date="2017" name="Nat. Microbiol.">
        <title>Global analysis of biosynthetic gene clusters reveals vast potential of secondary metabolite production in Penicillium species.</title>
        <authorList>
            <person name="Nielsen J.C."/>
            <person name="Grijseels S."/>
            <person name="Prigent S."/>
            <person name="Ji B."/>
            <person name="Dainat J."/>
            <person name="Nielsen K.F."/>
            <person name="Frisvad J.C."/>
            <person name="Workman M."/>
            <person name="Nielsen J."/>
        </authorList>
    </citation>
    <scope>NUCLEOTIDE SEQUENCE [LARGE SCALE GENOMIC DNA]</scope>
    <source>
        <strain evidence="10">IBT 24891</strain>
    </source>
</reference>
<keyword evidence="4" id="KW-0238">DNA-binding</keyword>
<dbReference type="Gene3D" id="4.10.240.10">
    <property type="entry name" value="Zn(2)-C6 fungal-type DNA-binding domain"/>
    <property type="match status" value="1"/>
</dbReference>
<dbReference type="CDD" id="cd00067">
    <property type="entry name" value="GAL4"/>
    <property type="match status" value="1"/>
</dbReference>
<dbReference type="EMBL" id="MLKD01000002">
    <property type="protein sequence ID" value="OQE29951.1"/>
    <property type="molecule type" value="Genomic_DNA"/>
</dbReference>
<dbReference type="SUPFAM" id="SSF57701">
    <property type="entry name" value="Zn2/Cys6 DNA-binding domain"/>
    <property type="match status" value="1"/>
</dbReference>
<dbReference type="GO" id="GO:0005634">
    <property type="term" value="C:nucleus"/>
    <property type="evidence" value="ECO:0007669"/>
    <property type="project" value="UniProtKB-SubCell"/>
</dbReference>
<evidence type="ECO:0000256" key="4">
    <source>
        <dbReference type="ARBA" id="ARBA00023125"/>
    </source>
</evidence>
<evidence type="ECO:0000313" key="9">
    <source>
        <dbReference type="EMBL" id="OQE29951.1"/>
    </source>
</evidence>
<proteinExistence type="predicted"/>
<evidence type="ECO:0000256" key="6">
    <source>
        <dbReference type="ARBA" id="ARBA00023242"/>
    </source>
</evidence>
<feature type="region of interest" description="Disordered" evidence="7">
    <location>
        <begin position="1"/>
        <end position="21"/>
    </location>
</feature>
<keyword evidence="3" id="KW-0805">Transcription regulation</keyword>
<evidence type="ECO:0000259" key="8">
    <source>
        <dbReference type="PROSITE" id="PS50048"/>
    </source>
</evidence>
<evidence type="ECO:0000256" key="7">
    <source>
        <dbReference type="SAM" id="MobiDB-lite"/>
    </source>
</evidence>
<comment type="subcellular location">
    <subcellularLocation>
        <location evidence="1">Nucleus</location>
    </subcellularLocation>
</comment>